<reference evidence="9" key="1">
    <citation type="submission" date="2020-08" db="EMBL/GenBank/DDBJ databases">
        <title>Genome public.</title>
        <authorList>
            <person name="Liu C."/>
            <person name="Sun Q."/>
        </authorList>
    </citation>
    <scope>NUCLEOTIDE SEQUENCE</scope>
    <source>
        <strain evidence="9">H8</strain>
    </source>
</reference>
<dbReference type="InterPro" id="IPR004254">
    <property type="entry name" value="AdipoR/HlyIII-related"/>
</dbReference>
<keyword evidence="3" id="KW-1003">Cell membrane</keyword>
<keyword evidence="4 8" id="KW-0812">Transmembrane</keyword>
<evidence type="ECO:0000313" key="10">
    <source>
        <dbReference type="Proteomes" id="UP000611762"/>
    </source>
</evidence>
<evidence type="ECO:0000256" key="7">
    <source>
        <dbReference type="PIRSR" id="PIRSR604254-1"/>
    </source>
</evidence>
<keyword evidence="7" id="KW-0479">Metal-binding</keyword>
<keyword evidence="5 8" id="KW-1133">Transmembrane helix</keyword>
<proteinExistence type="inferred from homology"/>
<dbReference type="RefSeq" id="WP_249311368.1">
    <property type="nucleotide sequence ID" value="NZ_JACRSU010000001.1"/>
</dbReference>
<comment type="similarity">
    <text evidence="2">Belongs to the UPF0073 (Hly-III) family.</text>
</comment>
<dbReference type="EMBL" id="JACRSU010000001">
    <property type="protein sequence ID" value="MBC8540273.1"/>
    <property type="molecule type" value="Genomic_DNA"/>
</dbReference>
<evidence type="ECO:0000256" key="3">
    <source>
        <dbReference type="ARBA" id="ARBA00022475"/>
    </source>
</evidence>
<evidence type="ECO:0000256" key="6">
    <source>
        <dbReference type="ARBA" id="ARBA00023136"/>
    </source>
</evidence>
<comment type="caution">
    <text evidence="9">The sequence shown here is derived from an EMBL/GenBank/DDBJ whole genome shotgun (WGS) entry which is preliminary data.</text>
</comment>
<feature type="binding site" evidence="7">
    <location>
        <position position="201"/>
    </location>
    <ligand>
        <name>Zn(2+)</name>
        <dbReference type="ChEBI" id="CHEBI:29105"/>
    </ligand>
</feature>
<evidence type="ECO:0000256" key="4">
    <source>
        <dbReference type="ARBA" id="ARBA00022692"/>
    </source>
</evidence>
<evidence type="ECO:0000313" key="9">
    <source>
        <dbReference type="EMBL" id="MBC8540273.1"/>
    </source>
</evidence>
<dbReference type="PANTHER" id="PTHR20855:SF3">
    <property type="entry name" value="LD03007P"/>
    <property type="match status" value="1"/>
</dbReference>
<feature type="transmembrane region" description="Helical" evidence="8">
    <location>
        <begin position="50"/>
        <end position="73"/>
    </location>
</feature>
<organism evidence="9 10">
    <name type="scientific">Congzhengia minquanensis</name>
    <dbReference type="NCBI Taxonomy" id="2763657"/>
    <lineage>
        <taxon>Bacteria</taxon>
        <taxon>Bacillati</taxon>
        <taxon>Bacillota</taxon>
        <taxon>Clostridia</taxon>
        <taxon>Eubacteriales</taxon>
        <taxon>Oscillospiraceae</taxon>
        <taxon>Congzhengia</taxon>
    </lineage>
</organism>
<sequence length="224" mass="24885">MQRTKLSERELPDYTKGEEIFNMVSHIVGGALGLAALVLCVVFSALHKNVYGVVASAIYGATMIILYTMSSIYHGLRPNRMAKKVFQVIDHCSIFLLIAGTYTPLALCSFREYSAPLGWWIFGVIWGSAVLGIVLNAIDIKKYKRFSMICYLAMGWCIVFAAKATYFTLGFGGTAFLVAGGILYTIGAVLYAKAKNHRYMHSVFHLFVVFGSVLHFFCILLYVV</sequence>
<feature type="transmembrane region" description="Helical" evidence="8">
    <location>
        <begin position="175"/>
        <end position="192"/>
    </location>
</feature>
<keyword evidence="10" id="KW-1185">Reference proteome</keyword>
<evidence type="ECO:0000256" key="2">
    <source>
        <dbReference type="ARBA" id="ARBA00008488"/>
    </source>
</evidence>
<dbReference type="NCBIfam" id="TIGR01065">
    <property type="entry name" value="hlyIII"/>
    <property type="match status" value="1"/>
</dbReference>
<accession>A0A926HYC8</accession>
<comment type="subcellular location">
    <subcellularLocation>
        <location evidence="1">Cell membrane</location>
        <topology evidence="1">Multi-pass membrane protein</topology>
    </subcellularLocation>
</comment>
<dbReference type="GO" id="GO:0140911">
    <property type="term" value="F:pore-forming activity"/>
    <property type="evidence" value="ECO:0007669"/>
    <property type="project" value="InterPro"/>
</dbReference>
<feature type="transmembrane region" description="Helical" evidence="8">
    <location>
        <begin position="117"/>
        <end position="138"/>
    </location>
</feature>
<feature type="transmembrane region" description="Helical" evidence="8">
    <location>
        <begin position="85"/>
        <end position="105"/>
    </location>
</feature>
<gene>
    <name evidence="9" type="ORF">H8698_04710</name>
</gene>
<name>A0A926HYC8_9FIRM</name>
<dbReference type="Pfam" id="PF03006">
    <property type="entry name" value="HlyIII"/>
    <property type="match status" value="1"/>
</dbReference>
<dbReference type="PANTHER" id="PTHR20855">
    <property type="entry name" value="ADIPOR/PROGESTIN RECEPTOR-RELATED"/>
    <property type="match status" value="1"/>
</dbReference>
<feature type="transmembrane region" description="Helical" evidence="8">
    <location>
        <begin position="150"/>
        <end position="169"/>
    </location>
</feature>
<feature type="transmembrane region" description="Helical" evidence="8">
    <location>
        <begin position="204"/>
        <end position="223"/>
    </location>
</feature>
<protein>
    <submittedName>
        <fullName evidence="9">Hemolysin III family protein</fullName>
    </submittedName>
</protein>
<feature type="transmembrane region" description="Helical" evidence="8">
    <location>
        <begin position="20"/>
        <end position="44"/>
    </location>
</feature>
<evidence type="ECO:0000256" key="5">
    <source>
        <dbReference type="ARBA" id="ARBA00022989"/>
    </source>
</evidence>
<feature type="binding site" evidence="7">
    <location>
        <position position="205"/>
    </location>
    <ligand>
        <name>Zn(2+)</name>
        <dbReference type="ChEBI" id="CHEBI:29105"/>
    </ligand>
</feature>
<dbReference type="InterPro" id="IPR005744">
    <property type="entry name" value="Hy-lIII"/>
</dbReference>
<evidence type="ECO:0000256" key="8">
    <source>
        <dbReference type="SAM" id="Phobius"/>
    </source>
</evidence>
<feature type="binding site" evidence="7">
    <location>
        <position position="74"/>
    </location>
    <ligand>
        <name>Zn(2+)</name>
        <dbReference type="ChEBI" id="CHEBI:29105"/>
    </ligand>
</feature>
<dbReference type="GO" id="GO:0005886">
    <property type="term" value="C:plasma membrane"/>
    <property type="evidence" value="ECO:0007669"/>
    <property type="project" value="UniProtKB-SubCell"/>
</dbReference>
<keyword evidence="7" id="KW-0862">Zinc</keyword>
<evidence type="ECO:0000256" key="1">
    <source>
        <dbReference type="ARBA" id="ARBA00004651"/>
    </source>
</evidence>
<dbReference type="AlphaFoldDB" id="A0A926HYC8"/>
<keyword evidence="6 8" id="KW-0472">Membrane</keyword>
<dbReference type="Proteomes" id="UP000611762">
    <property type="component" value="Unassembled WGS sequence"/>
</dbReference>
<dbReference type="GO" id="GO:0046872">
    <property type="term" value="F:metal ion binding"/>
    <property type="evidence" value="ECO:0007669"/>
    <property type="project" value="UniProtKB-KW"/>
</dbReference>